<evidence type="ECO:0000313" key="3">
    <source>
        <dbReference type="Proteomes" id="UP001177003"/>
    </source>
</evidence>
<keyword evidence="3" id="KW-1185">Reference proteome</keyword>
<evidence type="ECO:0000256" key="1">
    <source>
        <dbReference type="SAM" id="MobiDB-lite"/>
    </source>
</evidence>
<proteinExistence type="predicted"/>
<reference evidence="2" key="1">
    <citation type="submission" date="2023-04" db="EMBL/GenBank/DDBJ databases">
        <authorList>
            <person name="Vijverberg K."/>
            <person name="Xiong W."/>
            <person name="Schranz E."/>
        </authorList>
    </citation>
    <scope>NUCLEOTIDE SEQUENCE</scope>
</reference>
<name>A0AA35V0M7_LACSI</name>
<feature type="region of interest" description="Disordered" evidence="1">
    <location>
        <begin position="1"/>
        <end position="44"/>
    </location>
</feature>
<sequence>MVHNRLQHNRFGDPFGKSSEAALAGAKSNEQMQPKKKLSDENKELNRQLQVASTVNQHCPHLEVVVEGWVLSGNTKDKLGAVTSRAKEGKDPNFISKKEESLKKKSKIGGEEKINNDQEAEHANIMRLGTWVSTIPHLLPQLAFNGIIYIFTGENFSGANVLKLGRIFFGNTHCPHLRSSTKQ</sequence>
<dbReference type="EMBL" id="OX465086">
    <property type="protein sequence ID" value="CAI9259599.1"/>
    <property type="molecule type" value="Genomic_DNA"/>
</dbReference>
<protein>
    <submittedName>
        <fullName evidence="2">Uncharacterized protein</fullName>
    </submittedName>
</protein>
<gene>
    <name evidence="2" type="ORF">LSALG_LOCUS482</name>
</gene>
<dbReference type="Proteomes" id="UP001177003">
    <property type="component" value="Chromosome 0"/>
</dbReference>
<dbReference type="AlphaFoldDB" id="A0AA35V0M7"/>
<evidence type="ECO:0000313" key="2">
    <source>
        <dbReference type="EMBL" id="CAI9259599.1"/>
    </source>
</evidence>
<organism evidence="2 3">
    <name type="scientific">Lactuca saligna</name>
    <name type="common">Willowleaf lettuce</name>
    <dbReference type="NCBI Taxonomy" id="75948"/>
    <lineage>
        <taxon>Eukaryota</taxon>
        <taxon>Viridiplantae</taxon>
        <taxon>Streptophyta</taxon>
        <taxon>Embryophyta</taxon>
        <taxon>Tracheophyta</taxon>
        <taxon>Spermatophyta</taxon>
        <taxon>Magnoliopsida</taxon>
        <taxon>eudicotyledons</taxon>
        <taxon>Gunneridae</taxon>
        <taxon>Pentapetalae</taxon>
        <taxon>asterids</taxon>
        <taxon>campanulids</taxon>
        <taxon>Asterales</taxon>
        <taxon>Asteraceae</taxon>
        <taxon>Cichorioideae</taxon>
        <taxon>Cichorieae</taxon>
        <taxon>Lactucinae</taxon>
        <taxon>Lactuca</taxon>
    </lineage>
</organism>
<accession>A0AA35V0M7</accession>